<dbReference type="Proteomes" id="UP000190037">
    <property type="component" value="Unassembled WGS sequence"/>
</dbReference>
<comment type="subcellular location">
    <subcellularLocation>
        <location evidence="1">Cell membrane</location>
        <topology evidence="1">Multi-pass membrane protein</topology>
    </subcellularLocation>
</comment>
<dbReference type="InterPro" id="IPR002293">
    <property type="entry name" value="AA/rel_permease1"/>
</dbReference>
<evidence type="ECO:0000256" key="2">
    <source>
        <dbReference type="ARBA" id="ARBA00022475"/>
    </source>
</evidence>
<dbReference type="GO" id="GO:0022857">
    <property type="term" value="F:transmembrane transporter activity"/>
    <property type="evidence" value="ECO:0007669"/>
    <property type="project" value="InterPro"/>
</dbReference>
<keyword evidence="5 7" id="KW-0472">Membrane</keyword>
<feature type="transmembrane region" description="Helical" evidence="7">
    <location>
        <begin position="107"/>
        <end position="130"/>
    </location>
</feature>
<feature type="transmembrane region" description="Helical" evidence="7">
    <location>
        <begin position="303"/>
        <end position="324"/>
    </location>
</feature>
<evidence type="ECO:0000256" key="5">
    <source>
        <dbReference type="ARBA" id="ARBA00023136"/>
    </source>
</evidence>
<feature type="transmembrane region" description="Helical" evidence="7">
    <location>
        <begin position="443"/>
        <end position="460"/>
    </location>
</feature>
<feature type="transmembrane region" description="Helical" evidence="7">
    <location>
        <begin position="413"/>
        <end position="431"/>
    </location>
</feature>
<evidence type="ECO:0000256" key="1">
    <source>
        <dbReference type="ARBA" id="ARBA00004651"/>
    </source>
</evidence>
<name>A0A1T3NKT0_9ACTN</name>
<reference evidence="8 9" key="1">
    <citation type="submission" date="2017-03" db="EMBL/GenBank/DDBJ databases">
        <title>Draft genome sequence of Streptomyces scabrisporus NF3, endophyte isolated from Amphipterygium adstringens.</title>
        <authorList>
            <person name="Vazquez M."/>
            <person name="Ceapa C.D."/>
            <person name="Rodriguez Luna D."/>
            <person name="Sanchez Esquivel S."/>
        </authorList>
    </citation>
    <scope>NUCLEOTIDE SEQUENCE [LARGE SCALE GENOMIC DNA]</scope>
    <source>
        <strain evidence="8 9">NF3</strain>
    </source>
</reference>
<dbReference type="EMBL" id="MWQN01000004">
    <property type="protein sequence ID" value="OPC77477.1"/>
    <property type="molecule type" value="Genomic_DNA"/>
</dbReference>
<dbReference type="PANTHER" id="PTHR42770:SF7">
    <property type="entry name" value="MEMBRANE PROTEIN"/>
    <property type="match status" value="1"/>
</dbReference>
<evidence type="ECO:0000313" key="8">
    <source>
        <dbReference type="EMBL" id="OPC77477.1"/>
    </source>
</evidence>
<dbReference type="InterPro" id="IPR050367">
    <property type="entry name" value="APC_superfamily"/>
</dbReference>
<keyword evidence="9" id="KW-1185">Reference proteome</keyword>
<gene>
    <name evidence="8" type="ORF">B4N89_44050</name>
</gene>
<evidence type="ECO:0000313" key="9">
    <source>
        <dbReference type="Proteomes" id="UP000190037"/>
    </source>
</evidence>
<proteinExistence type="predicted"/>
<dbReference type="RefSeq" id="WP_078982231.1">
    <property type="nucleotide sequence ID" value="NZ_MWQN01000004.1"/>
</dbReference>
<feature type="transmembrane region" description="Helical" evidence="7">
    <location>
        <begin position="252"/>
        <end position="273"/>
    </location>
</feature>
<evidence type="ECO:0000256" key="7">
    <source>
        <dbReference type="SAM" id="Phobius"/>
    </source>
</evidence>
<dbReference type="GO" id="GO:0005886">
    <property type="term" value="C:plasma membrane"/>
    <property type="evidence" value="ECO:0007669"/>
    <property type="project" value="UniProtKB-SubCell"/>
</dbReference>
<feature type="transmembrane region" description="Helical" evidence="7">
    <location>
        <begin position="64"/>
        <end position="86"/>
    </location>
</feature>
<feature type="transmembrane region" description="Helical" evidence="7">
    <location>
        <begin position="142"/>
        <end position="161"/>
    </location>
</feature>
<dbReference type="STRING" id="159449.B4N89_44050"/>
<comment type="caution">
    <text evidence="8">The sequence shown here is derived from an EMBL/GenBank/DDBJ whole genome shotgun (WGS) entry which is preliminary data.</text>
</comment>
<feature type="transmembrane region" description="Helical" evidence="7">
    <location>
        <begin position="351"/>
        <end position="372"/>
    </location>
</feature>
<dbReference type="Gene3D" id="1.20.1740.10">
    <property type="entry name" value="Amino acid/polyamine transporter I"/>
    <property type="match status" value="1"/>
</dbReference>
<feature type="region of interest" description="Disordered" evidence="6">
    <location>
        <begin position="1"/>
        <end position="24"/>
    </location>
</feature>
<protein>
    <submittedName>
        <fullName evidence="8">Amino acid transporter</fullName>
    </submittedName>
</protein>
<accession>A0A1T3NKT0</accession>
<dbReference type="Pfam" id="PF13520">
    <property type="entry name" value="AA_permease_2"/>
    <property type="match status" value="1"/>
</dbReference>
<dbReference type="PIRSF" id="PIRSF006060">
    <property type="entry name" value="AA_transporter"/>
    <property type="match status" value="1"/>
</dbReference>
<evidence type="ECO:0000256" key="4">
    <source>
        <dbReference type="ARBA" id="ARBA00022989"/>
    </source>
</evidence>
<organism evidence="8 9">
    <name type="scientific">Embleya scabrispora</name>
    <dbReference type="NCBI Taxonomy" id="159449"/>
    <lineage>
        <taxon>Bacteria</taxon>
        <taxon>Bacillati</taxon>
        <taxon>Actinomycetota</taxon>
        <taxon>Actinomycetes</taxon>
        <taxon>Kitasatosporales</taxon>
        <taxon>Streptomycetaceae</taxon>
        <taxon>Embleya</taxon>
    </lineage>
</organism>
<dbReference type="OrthoDB" id="3758043at2"/>
<keyword evidence="4 7" id="KW-1133">Transmembrane helix</keyword>
<sequence length="478" mass="49860">MAESQGSRPPAGTPPPQSQSPAYAQDLSRSLGLRENMFITLSAVTPASSVFIIMPSVISGLGGAAALAFALAAVAGMLMAFCYAELSSAFPITGGEYAFAARTLGRATGFALFALSLLAGVLTVAVIALGTGDYLGVVWDSLGGKRTGLAVIAVASLVSVLGIRTNAWVTGVFLAVELAAIAVLAWLGLVNVEQPISTLWTPHALGEDGVLVGASAGLVSSFAASALFAYNGYGTSVYYAEETREVSSIGRIVMWSLGITVVAECLPLVAVLLGTPSTSALMAAPSPMNYFLLERGGDTVNTVVSLGIAIAIVNAVIAIMLQIGRLVYSSARDRAWPDVVGRPLAAVHPRLRTPVAATLSMGAAAIVVAWLVPLDKLILATGANLVLLYIFVAVAALYGRISGATAHATYRMPAWPWVPVAAIGVMAYVLYEAIDADWRPAGIAVAMVAAGYLYYYAYLYPRRAHRWTMPDPVRDTTE</sequence>
<evidence type="ECO:0000256" key="6">
    <source>
        <dbReference type="SAM" id="MobiDB-lite"/>
    </source>
</evidence>
<feature type="transmembrane region" description="Helical" evidence="7">
    <location>
        <begin position="378"/>
        <end position="401"/>
    </location>
</feature>
<dbReference type="AlphaFoldDB" id="A0A1T3NKT0"/>
<feature type="transmembrane region" description="Helical" evidence="7">
    <location>
        <begin position="209"/>
        <end position="231"/>
    </location>
</feature>
<keyword evidence="2" id="KW-1003">Cell membrane</keyword>
<evidence type="ECO:0000256" key="3">
    <source>
        <dbReference type="ARBA" id="ARBA00022692"/>
    </source>
</evidence>
<keyword evidence="3 7" id="KW-0812">Transmembrane</keyword>
<feature type="transmembrane region" description="Helical" evidence="7">
    <location>
        <begin position="168"/>
        <end position="189"/>
    </location>
</feature>
<dbReference type="PANTHER" id="PTHR42770">
    <property type="entry name" value="AMINO ACID TRANSPORTER-RELATED"/>
    <property type="match status" value="1"/>
</dbReference>
<feature type="transmembrane region" description="Helical" evidence="7">
    <location>
        <begin position="38"/>
        <end position="58"/>
    </location>
</feature>